<evidence type="ECO:0000256" key="3">
    <source>
        <dbReference type="ARBA" id="ARBA00022840"/>
    </source>
</evidence>
<dbReference type="InterPro" id="IPR043129">
    <property type="entry name" value="ATPase_NBD"/>
</dbReference>
<dbReference type="Proteomes" id="UP000070449">
    <property type="component" value="Unassembled WGS sequence"/>
</dbReference>
<dbReference type="GO" id="GO:0000902">
    <property type="term" value="P:cell morphogenesis"/>
    <property type="evidence" value="ECO:0007669"/>
    <property type="project" value="InterPro"/>
</dbReference>
<proteinExistence type="inferred from homology"/>
<dbReference type="AlphaFoldDB" id="A0A136KK19"/>
<dbReference type="PRINTS" id="PR01652">
    <property type="entry name" value="SHAPEPROTEIN"/>
</dbReference>
<comment type="subunit">
    <text evidence="6">Forms polymers.</text>
</comment>
<dbReference type="NCBIfam" id="TIGR00904">
    <property type="entry name" value="mreB"/>
    <property type="match status" value="1"/>
</dbReference>
<comment type="caution">
    <text evidence="6">Lacks conserved residue(s) required for the propagation of feature annotation.</text>
</comment>
<dbReference type="InterPro" id="IPR004753">
    <property type="entry name" value="MreB"/>
</dbReference>
<evidence type="ECO:0000256" key="2">
    <source>
        <dbReference type="ARBA" id="ARBA00022741"/>
    </source>
</evidence>
<dbReference type="PANTHER" id="PTHR42749:SF1">
    <property type="entry name" value="CELL SHAPE-DETERMINING PROTEIN MREB"/>
    <property type="match status" value="1"/>
</dbReference>
<comment type="subcellular location">
    <subcellularLocation>
        <location evidence="6">Cytoplasm</location>
    </subcellularLocation>
    <text evidence="6">Membrane-associated.</text>
</comment>
<dbReference type="NCBIfam" id="NF010539">
    <property type="entry name" value="PRK13927.1"/>
    <property type="match status" value="1"/>
</dbReference>
<evidence type="ECO:0000313" key="8">
    <source>
        <dbReference type="Proteomes" id="UP000070449"/>
    </source>
</evidence>
<organism evidence="7 8">
    <name type="scientific">candidate division WS6 bacterium OLB21</name>
    <dbReference type="NCBI Taxonomy" id="1617427"/>
    <lineage>
        <taxon>Bacteria</taxon>
        <taxon>Candidatus Dojkabacteria</taxon>
    </lineage>
</organism>
<feature type="binding site" evidence="6">
    <location>
        <begin position="217"/>
        <end position="220"/>
    </location>
    <ligand>
        <name>ATP</name>
        <dbReference type="ChEBI" id="CHEBI:30616"/>
    </ligand>
</feature>
<dbReference type="HAMAP" id="MF_02207">
    <property type="entry name" value="MreB"/>
    <property type="match status" value="1"/>
</dbReference>
<feature type="binding site" evidence="6">
    <location>
        <begin position="169"/>
        <end position="171"/>
    </location>
    <ligand>
        <name>ATP</name>
        <dbReference type="ChEBI" id="CHEBI:30616"/>
    </ligand>
</feature>
<comment type="caution">
    <text evidence="7">The sequence shown here is derived from an EMBL/GenBank/DDBJ whole genome shotgun (WGS) entry which is preliminary data.</text>
</comment>
<dbReference type="InterPro" id="IPR056546">
    <property type="entry name" value="MreB_MamK-like"/>
</dbReference>
<dbReference type="GO" id="GO:0005524">
    <property type="term" value="F:ATP binding"/>
    <property type="evidence" value="ECO:0007669"/>
    <property type="project" value="UniProtKB-KW"/>
</dbReference>
<comment type="similarity">
    <text evidence="5 6">Belongs to the FtsA/MreB family.</text>
</comment>
<dbReference type="PATRIC" id="fig|1617427.3.peg.475"/>
<dbReference type="EMBL" id="JYPD01000014">
    <property type="protein sequence ID" value="KXK09648.1"/>
    <property type="molecule type" value="Genomic_DNA"/>
</dbReference>
<evidence type="ECO:0000256" key="5">
    <source>
        <dbReference type="ARBA" id="ARBA00023458"/>
    </source>
</evidence>
<dbReference type="PANTHER" id="PTHR42749">
    <property type="entry name" value="CELL SHAPE-DETERMINING PROTEIN MREB"/>
    <property type="match status" value="1"/>
</dbReference>
<keyword evidence="4 6" id="KW-0133">Cell shape</keyword>
<dbReference type="Pfam" id="PF06723">
    <property type="entry name" value="MreB_Mbl"/>
    <property type="match status" value="1"/>
</dbReference>
<dbReference type="GO" id="GO:0008360">
    <property type="term" value="P:regulation of cell shape"/>
    <property type="evidence" value="ECO:0007669"/>
    <property type="project" value="UniProtKB-UniRule"/>
</dbReference>
<keyword evidence="3 6" id="KW-0067">ATP-binding</keyword>
<reference evidence="7 8" key="1">
    <citation type="submission" date="2015-02" db="EMBL/GenBank/DDBJ databases">
        <title>Improved understanding of the partial-nitritation anammox process through 23 genomes representing the majority of the microbial community.</title>
        <authorList>
            <person name="Speth D.R."/>
            <person name="In T Zandt M."/>
            <person name="Guerrero Cruz S."/>
            <person name="Jetten M.S."/>
            <person name="Dutilh B.E."/>
        </authorList>
    </citation>
    <scope>NUCLEOTIDE SEQUENCE [LARGE SCALE GENOMIC DNA]</scope>
    <source>
        <strain evidence="7">OLB21</strain>
    </source>
</reference>
<dbReference type="CDD" id="cd10225">
    <property type="entry name" value="ASKHA_NBD_MreB-like"/>
    <property type="match status" value="1"/>
</dbReference>
<dbReference type="GO" id="GO:0005737">
    <property type="term" value="C:cytoplasm"/>
    <property type="evidence" value="ECO:0007669"/>
    <property type="project" value="UniProtKB-SubCell"/>
</dbReference>
<dbReference type="Gene3D" id="3.30.420.40">
    <property type="match status" value="2"/>
</dbReference>
<accession>A0A136KK19</accession>
<dbReference type="STRING" id="1617427.UZ20_WS6002000452"/>
<keyword evidence="1 6" id="KW-0963">Cytoplasm</keyword>
<evidence type="ECO:0000256" key="4">
    <source>
        <dbReference type="ARBA" id="ARBA00022960"/>
    </source>
</evidence>
<dbReference type="SUPFAM" id="SSF53067">
    <property type="entry name" value="Actin-like ATPase domain"/>
    <property type="match status" value="2"/>
</dbReference>
<protein>
    <recommendedName>
        <fullName evidence="6">Cell shape-determining protein MreB</fullName>
    </recommendedName>
</protein>
<evidence type="ECO:0000256" key="1">
    <source>
        <dbReference type="ARBA" id="ARBA00022490"/>
    </source>
</evidence>
<sequence>MSFLESIWSMVTHDIGIDLGTSSTLVALKGQGVIINEPSVVAVNQNTKQVLAVGAEAKRMIGRTPANIVAIKPLDDGVISDFDSTEAMIRFFIQKVYELYPKFPHLPRPRVIIGIPSSITEVEGRAVIDAALSAGARKVYIIEEPMAAAVGARLPIDDASGSMIVDIGAGTTDIAVISLGGIVVDNTIRIAGNEFDEEILNYARHKYNILIGQKMAEDIKIAIGSAVPLKKETSIDAKGRDLVTGLPRVVSMSSVEVREAMTKVLEKLSDAIKEAIEQSPPEILADLLDRGITLAGGGALIQGIDKFMEERLNTPVIIAEDPLTAVVRGTEILLDEIELLERIQVKGDNII</sequence>
<evidence type="ECO:0000313" key="7">
    <source>
        <dbReference type="EMBL" id="KXK09648.1"/>
    </source>
</evidence>
<gene>
    <name evidence="7" type="primary">mreB_1</name>
    <name evidence="6" type="synonym">mreB</name>
    <name evidence="7" type="ORF">UZ20_WS6002000452</name>
</gene>
<keyword evidence="2 6" id="KW-0547">Nucleotide-binding</keyword>
<evidence type="ECO:0000256" key="6">
    <source>
        <dbReference type="HAMAP-Rule" id="MF_02207"/>
    </source>
</evidence>
<comment type="function">
    <text evidence="6">Forms membrane-associated dynamic filaments that are essential for cell shape determination. Acts by regulating cell wall synthesis and cell elongation, and thus cell shape. A feedback loop between cell geometry and MreB localization may maintain elongated cell shape by targeting cell wall growth to regions of negative cell wall curvature.</text>
</comment>
<feature type="binding site" evidence="6">
    <location>
        <begin position="297"/>
        <end position="300"/>
    </location>
    <ligand>
        <name>ATP</name>
        <dbReference type="ChEBI" id="CHEBI:30616"/>
    </ligand>
</feature>
<name>A0A136KK19_9BACT</name>